<evidence type="ECO:0000313" key="1">
    <source>
        <dbReference type="EMBL" id="CAI9945642.1"/>
    </source>
</evidence>
<sequence length="261" mass="30968">MNNQLSDTQLLDIISHVLELSTNITLEEIICKVLVLPNVMYQCLFQHLSASLCVEQNTIYRQFCNVSLHYFPKQNSPTSAQNEESAISTSTKTPSYEYQELWEKSLNEIKKVSRTFVYQQCRKLVPFQRRTESQEQIAFQELFAHSASKLLNENNISNKELCEKINTHIRQQPQFWVNLSQLISHKTHVQLRDYYNKSFSKFMYQEFISVEHKLILREMYQQTPNDKPSKIVERFIESTGNTQYFKRNLVMYLVNMKNKQK</sequence>
<proteinExistence type="predicted"/>
<comment type="caution">
    <text evidence="1">The sequence shown here is derived from an EMBL/GenBank/DDBJ whole genome shotgun (WGS) entry which is preliminary data.</text>
</comment>
<accession>A0AA86UCJ1</accession>
<dbReference type="Proteomes" id="UP001642409">
    <property type="component" value="Unassembled WGS sequence"/>
</dbReference>
<evidence type="ECO:0000313" key="2">
    <source>
        <dbReference type="EMBL" id="CAL6012533.1"/>
    </source>
</evidence>
<protein>
    <submittedName>
        <fullName evidence="2">Hypothetical_protein</fullName>
    </submittedName>
</protein>
<keyword evidence="3" id="KW-1185">Reference proteome</keyword>
<reference evidence="1" key="1">
    <citation type="submission" date="2023-06" db="EMBL/GenBank/DDBJ databases">
        <authorList>
            <person name="Kurt Z."/>
        </authorList>
    </citation>
    <scope>NUCLEOTIDE SEQUENCE</scope>
</reference>
<gene>
    <name evidence="2" type="ORF">HINF_LOCUS23352</name>
    <name evidence="1" type="ORF">HINF_LOCUS33287</name>
</gene>
<name>A0AA86UCJ1_9EUKA</name>
<organism evidence="1">
    <name type="scientific">Hexamita inflata</name>
    <dbReference type="NCBI Taxonomy" id="28002"/>
    <lineage>
        <taxon>Eukaryota</taxon>
        <taxon>Metamonada</taxon>
        <taxon>Diplomonadida</taxon>
        <taxon>Hexamitidae</taxon>
        <taxon>Hexamitinae</taxon>
        <taxon>Hexamita</taxon>
    </lineage>
</organism>
<evidence type="ECO:0000313" key="3">
    <source>
        <dbReference type="Proteomes" id="UP001642409"/>
    </source>
</evidence>
<reference evidence="2 3" key="2">
    <citation type="submission" date="2024-07" db="EMBL/GenBank/DDBJ databases">
        <authorList>
            <person name="Akdeniz Z."/>
        </authorList>
    </citation>
    <scope>NUCLEOTIDE SEQUENCE [LARGE SCALE GENOMIC DNA]</scope>
</reference>
<dbReference type="AlphaFoldDB" id="A0AA86UCJ1"/>
<dbReference type="EMBL" id="CAXDID020000066">
    <property type="protein sequence ID" value="CAL6012533.1"/>
    <property type="molecule type" value="Genomic_DNA"/>
</dbReference>
<dbReference type="EMBL" id="CATOUU010000747">
    <property type="protein sequence ID" value="CAI9945642.1"/>
    <property type="molecule type" value="Genomic_DNA"/>
</dbReference>